<sequence length="585" mass="66518">MPPAPGRRKGLTPIQKWELCLLRAQNPTMKLGEFAELTACPRRPDGRPLPISSISDHLKGWEERVKHGPPEGTDANKVKGRSAMFPLFEYFLVSWIDAAAAEHVYINDDTIREQGKIIQKRLTELPGCKENYESFDMSSGWLQGFKQRHNVVLKKKNKDLVDPAEIPDHQMGMTMQLEKFAPRDRFNCSDLRLELTRLPETVPDRRRVTVFLCVNADGSEKRRVLVVNRVATPLSFSQEKVNPANLPVIYRYSQRPWYTGLWYDFLRTFDTEIRAEKRHAVLLCQTSPSYPPPTQPPHFYKGPPPPVLTNITLIFLPSNLPMSLQPLDQGIIACFKATYRRMYVQALALHRTLTGTARSKLTHLECIGIIASAWQAIPPRTIVRCWQVSGICQDLLHEEVTEEFKPERYIHTQESWCGRCVRQIMPHTHGEAFRLFWQLDESLPSEGMAPDAIRLIDEAVAAGVLEHGPDGINLDDVETGAGDPMPEEIISSQTAIKYLSQVNRYLRSLPETELRVPQGRSIATRGAIEHNSRIISGVFQHIENNKPSSRRGSSRMDIDGPEKESSQEQWDTETISQVYPSLLMS</sequence>
<feature type="region of interest" description="Disordered" evidence="2">
    <location>
        <begin position="543"/>
        <end position="585"/>
    </location>
</feature>
<dbReference type="Pfam" id="PF03184">
    <property type="entry name" value="DDE_1"/>
    <property type="match status" value="1"/>
</dbReference>
<feature type="compositionally biased region" description="Polar residues" evidence="2">
    <location>
        <begin position="567"/>
        <end position="585"/>
    </location>
</feature>
<feature type="domain" description="HTH CENPB-type" evidence="3">
    <location>
        <begin position="76"/>
        <end position="155"/>
    </location>
</feature>
<gene>
    <name evidence="4" type="ORF">GSTUAT00008709001</name>
</gene>
<dbReference type="GO" id="GO:0003677">
    <property type="term" value="F:DNA binding"/>
    <property type="evidence" value="ECO:0007669"/>
    <property type="project" value="UniProtKB-KW"/>
</dbReference>
<name>A0A292PKI5_9PEZI</name>
<dbReference type="InterPro" id="IPR004875">
    <property type="entry name" value="DDE_SF_endonuclease_dom"/>
</dbReference>
<protein>
    <recommendedName>
        <fullName evidence="3">HTH CENPB-type domain-containing protein</fullName>
    </recommendedName>
</protein>
<dbReference type="EMBL" id="LN891234">
    <property type="protein sequence ID" value="CUS07205.1"/>
    <property type="molecule type" value="Genomic_DNA"/>
</dbReference>
<proteinExistence type="predicted"/>
<dbReference type="PANTHER" id="PTHR19303:SF73">
    <property type="entry name" value="PROTEIN PDC2"/>
    <property type="match status" value="1"/>
</dbReference>
<keyword evidence="5" id="KW-1185">Reference proteome</keyword>
<evidence type="ECO:0000313" key="4">
    <source>
        <dbReference type="EMBL" id="CUS07205.1"/>
    </source>
</evidence>
<keyword evidence="1" id="KW-0238">DNA-binding</keyword>
<dbReference type="SMART" id="SM00674">
    <property type="entry name" value="CENPB"/>
    <property type="match status" value="1"/>
</dbReference>
<dbReference type="Gene3D" id="1.10.10.60">
    <property type="entry name" value="Homeodomain-like"/>
    <property type="match status" value="1"/>
</dbReference>
<organism evidence="4 5">
    <name type="scientific">Tuber aestivum</name>
    <name type="common">summer truffle</name>
    <dbReference type="NCBI Taxonomy" id="59557"/>
    <lineage>
        <taxon>Eukaryota</taxon>
        <taxon>Fungi</taxon>
        <taxon>Dikarya</taxon>
        <taxon>Ascomycota</taxon>
        <taxon>Pezizomycotina</taxon>
        <taxon>Pezizomycetes</taxon>
        <taxon>Pezizales</taxon>
        <taxon>Tuberaceae</taxon>
        <taxon>Tuber</taxon>
    </lineage>
</organism>
<dbReference type="AlphaFoldDB" id="A0A292PKI5"/>
<evidence type="ECO:0000313" key="5">
    <source>
        <dbReference type="Proteomes" id="UP001412239"/>
    </source>
</evidence>
<dbReference type="InterPro" id="IPR050863">
    <property type="entry name" value="CenT-Element_Derived"/>
</dbReference>
<dbReference type="InterPro" id="IPR006600">
    <property type="entry name" value="HTH_CenpB_DNA-bd_dom"/>
</dbReference>
<dbReference type="PANTHER" id="PTHR19303">
    <property type="entry name" value="TRANSPOSON"/>
    <property type="match status" value="1"/>
</dbReference>
<dbReference type="PROSITE" id="PS51253">
    <property type="entry name" value="HTH_CENPB"/>
    <property type="match status" value="1"/>
</dbReference>
<evidence type="ECO:0000256" key="2">
    <source>
        <dbReference type="SAM" id="MobiDB-lite"/>
    </source>
</evidence>
<accession>A0A292PKI5</accession>
<dbReference type="InterPro" id="IPR009057">
    <property type="entry name" value="Homeodomain-like_sf"/>
</dbReference>
<dbReference type="Pfam" id="PF03221">
    <property type="entry name" value="HTH_Tnp_Tc5"/>
    <property type="match status" value="1"/>
</dbReference>
<evidence type="ECO:0000256" key="1">
    <source>
        <dbReference type="ARBA" id="ARBA00023125"/>
    </source>
</evidence>
<dbReference type="SUPFAM" id="SSF46689">
    <property type="entry name" value="Homeodomain-like"/>
    <property type="match status" value="1"/>
</dbReference>
<evidence type="ECO:0000259" key="3">
    <source>
        <dbReference type="PROSITE" id="PS51253"/>
    </source>
</evidence>
<dbReference type="Proteomes" id="UP001412239">
    <property type="component" value="Unassembled WGS sequence"/>
</dbReference>
<dbReference type="GO" id="GO:0005634">
    <property type="term" value="C:nucleus"/>
    <property type="evidence" value="ECO:0007669"/>
    <property type="project" value="TreeGrafter"/>
</dbReference>
<reference evidence="4" key="1">
    <citation type="submission" date="2015-10" db="EMBL/GenBank/DDBJ databases">
        <authorList>
            <person name="Regsiter A."/>
            <person name="william w."/>
        </authorList>
    </citation>
    <scope>NUCLEOTIDE SEQUENCE</scope>
    <source>
        <strain evidence="4">Montdore</strain>
    </source>
</reference>
<feature type="compositionally biased region" description="Basic and acidic residues" evidence="2">
    <location>
        <begin position="554"/>
        <end position="566"/>
    </location>
</feature>